<dbReference type="EMBL" id="CP001135">
    <property type="protein sequence ID" value="ACY83852.1"/>
    <property type="molecule type" value="Genomic_DNA"/>
</dbReference>
<dbReference type="KEGG" id="etr:ETAE_1007"/>
<gene>
    <name evidence="1" type="ordered locus">ETAE_1007</name>
</gene>
<proteinExistence type="predicted"/>
<dbReference type="Proteomes" id="UP000002634">
    <property type="component" value="Chromosome"/>
</dbReference>
<organism evidence="1 2">
    <name type="scientific">Edwardsiella piscicida</name>
    <dbReference type="NCBI Taxonomy" id="1263550"/>
    <lineage>
        <taxon>Bacteria</taxon>
        <taxon>Pseudomonadati</taxon>
        <taxon>Pseudomonadota</taxon>
        <taxon>Gammaproteobacteria</taxon>
        <taxon>Enterobacterales</taxon>
        <taxon>Hafniaceae</taxon>
        <taxon>Edwardsiella</taxon>
    </lineage>
</organism>
<sequence length="74" mass="8213">MRFAIGGYTEFIAEIDADLRAVGDGRKQAYPRNAGVSIKNKYINSNITNVARASLKRPGHLADVLPDFCWNFVV</sequence>
<protein>
    <submittedName>
        <fullName evidence="1">Uncharacterized protein</fullName>
    </submittedName>
</protein>
<evidence type="ECO:0000313" key="2">
    <source>
        <dbReference type="Proteomes" id="UP000002634"/>
    </source>
</evidence>
<accession>A0AAU8P731</accession>
<keyword evidence="2" id="KW-1185">Reference proteome</keyword>
<reference evidence="1 2" key="1">
    <citation type="journal article" date="2009" name="PLoS ONE">
        <title>Genome sequence of the versatile fish pathogen Edwardsiella tarda provides insights into its adaptation to broad host ranges and intracellular niches.</title>
        <authorList>
            <person name="Wang Q."/>
            <person name="Yang M."/>
            <person name="Xiao J."/>
            <person name="Wu H."/>
            <person name="Wang X."/>
            <person name="Lv Y."/>
            <person name="Xu L."/>
            <person name="Zheng H."/>
            <person name="Wang S."/>
            <person name="Zhao G."/>
            <person name="Liu Q."/>
            <person name="Zhang Y."/>
        </authorList>
    </citation>
    <scope>NUCLEOTIDE SEQUENCE [LARGE SCALE GENOMIC DNA]</scope>
    <source>
        <strain evidence="2">EIB202 / CCTCC M208068</strain>
    </source>
</reference>
<evidence type="ECO:0000313" key="1">
    <source>
        <dbReference type="EMBL" id="ACY83852.1"/>
    </source>
</evidence>
<name>A0AAU8P731_EDWPI</name>
<dbReference type="AlphaFoldDB" id="A0AAU8P731"/>